<evidence type="ECO:0000256" key="1">
    <source>
        <dbReference type="SAM" id="MobiDB-lite"/>
    </source>
</evidence>
<dbReference type="Proteomes" id="UP000585614">
    <property type="component" value="Unassembled WGS sequence"/>
</dbReference>
<sequence length="260" mass="29207">MEQFIRMKAQFREAYEERCQEWEARSAWETRASGWHTTLLAVEGVTFLLVVCCCCRLRGLWTSYTEAITHSDTWHGEQDSGQVGMVSDSGQEDMWPPHSVWYQVASVLRSWNPGEGWEDVDGSWASVERALQVLAEQLLEEAKATTSCVGWMFLTALSLNMENALNEIAQVQDHHPRWEALEARDHQLEEFLTTLCHKSGEALIEAAQVQDLQSLGEMLEAWVLVLEEELHSGDSEAEADDTSGSDVAPDVAHRAAKGKA</sequence>
<reference evidence="2 3" key="1">
    <citation type="journal article" date="2020" name="Nature">
        <title>Six reference-quality genomes reveal evolution of bat adaptations.</title>
        <authorList>
            <person name="Jebb D."/>
            <person name="Huang Z."/>
            <person name="Pippel M."/>
            <person name="Hughes G.M."/>
            <person name="Lavrichenko K."/>
            <person name="Devanna P."/>
            <person name="Winkler S."/>
            <person name="Jermiin L.S."/>
            <person name="Skirmuntt E.C."/>
            <person name="Katzourakis A."/>
            <person name="Burkitt-Gray L."/>
            <person name="Ray D.A."/>
            <person name="Sullivan K.A.M."/>
            <person name="Roscito J.G."/>
            <person name="Kirilenko B.M."/>
            <person name="Davalos L.M."/>
            <person name="Corthals A.P."/>
            <person name="Power M.L."/>
            <person name="Jones G."/>
            <person name="Ransome R.D."/>
            <person name="Dechmann D.K.N."/>
            <person name="Locatelli A.G."/>
            <person name="Puechmaille S.J."/>
            <person name="Fedrigo O."/>
            <person name="Jarvis E.D."/>
            <person name="Hiller M."/>
            <person name="Vernes S.C."/>
            <person name="Myers E.W."/>
            <person name="Teeling E.C."/>
        </authorList>
    </citation>
    <scope>NUCLEOTIDE SEQUENCE [LARGE SCALE GENOMIC DNA]</scope>
    <source>
        <strain evidence="2">MRhiFer1</strain>
        <tissue evidence="2">Lung</tissue>
    </source>
</reference>
<dbReference type="AlphaFoldDB" id="A0A7J7S7Y8"/>
<evidence type="ECO:0000313" key="3">
    <source>
        <dbReference type="Proteomes" id="UP000585614"/>
    </source>
</evidence>
<name>A0A7J7S7Y8_RHIFE</name>
<proteinExistence type="predicted"/>
<evidence type="ECO:0000313" key="2">
    <source>
        <dbReference type="EMBL" id="KAF6284459.1"/>
    </source>
</evidence>
<comment type="caution">
    <text evidence="2">The sequence shown here is derived from an EMBL/GenBank/DDBJ whole genome shotgun (WGS) entry which is preliminary data.</text>
</comment>
<protein>
    <submittedName>
        <fullName evidence="2">Uncharacterized protein</fullName>
    </submittedName>
</protein>
<accession>A0A7J7S7Y8</accession>
<feature type="region of interest" description="Disordered" evidence="1">
    <location>
        <begin position="233"/>
        <end position="260"/>
    </location>
</feature>
<organism evidence="2 3">
    <name type="scientific">Rhinolophus ferrumequinum</name>
    <name type="common">Greater horseshoe bat</name>
    <dbReference type="NCBI Taxonomy" id="59479"/>
    <lineage>
        <taxon>Eukaryota</taxon>
        <taxon>Metazoa</taxon>
        <taxon>Chordata</taxon>
        <taxon>Craniata</taxon>
        <taxon>Vertebrata</taxon>
        <taxon>Euteleostomi</taxon>
        <taxon>Mammalia</taxon>
        <taxon>Eutheria</taxon>
        <taxon>Laurasiatheria</taxon>
        <taxon>Chiroptera</taxon>
        <taxon>Yinpterochiroptera</taxon>
        <taxon>Rhinolophoidea</taxon>
        <taxon>Rhinolophidae</taxon>
        <taxon>Rhinolophinae</taxon>
        <taxon>Rhinolophus</taxon>
    </lineage>
</organism>
<gene>
    <name evidence="2" type="ORF">mRhiFer1_009222</name>
</gene>
<dbReference type="EMBL" id="JACAGC010000023">
    <property type="protein sequence ID" value="KAF6284459.1"/>
    <property type="molecule type" value="Genomic_DNA"/>
</dbReference>